<feature type="transmembrane region" description="Helical" evidence="1">
    <location>
        <begin position="432"/>
        <end position="452"/>
    </location>
</feature>
<feature type="transmembrane region" description="Helical" evidence="1">
    <location>
        <begin position="232"/>
        <end position="254"/>
    </location>
</feature>
<evidence type="ECO:0000256" key="1">
    <source>
        <dbReference type="SAM" id="Phobius"/>
    </source>
</evidence>
<gene>
    <name evidence="2" type="ORF">POCULU_LOCUS5150</name>
</gene>
<feature type="transmembrane region" description="Helical" evidence="1">
    <location>
        <begin position="207"/>
        <end position="226"/>
    </location>
</feature>
<keyword evidence="1" id="KW-0812">Transmembrane</keyword>
<feature type="transmembrane region" description="Helical" evidence="1">
    <location>
        <begin position="167"/>
        <end position="186"/>
    </location>
</feature>
<feature type="transmembrane region" description="Helical" evidence="1">
    <location>
        <begin position="326"/>
        <end position="346"/>
    </location>
</feature>
<feature type="transmembrane region" description="Helical" evidence="1">
    <location>
        <begin position="286"/>
        <end position="306"/>
    </location>
</feature>
<name>A0A9N9B600_9GLOM</name>
<dbReference type="PANTHER" id="PTHR40467">
    <property type="match status" value="1"/>
</dbReference>
<feature type="transmembrane region" description="Helical" evidence="1">
    <location>
        <begin position="521"/>
        <end position="544"/>
    </location>
</feature>
<reference evidence="2" key="1">
    <citation type="submission" date="2021-06" db="EMBL/GenBank/DDBJ databases">
        <authorList>
            <person name="Kallberg Y."/>
            <person name="Tangrot J."/>
            <person name="Rosling A."/>
        </authorList>
    </citation>
    <scope>NUCLEOTIDE SEQUENCE</scope>
    <source>
        <strain evidence="2">IA702</strain>
    </source>
</reference>
<feature type="transmembrane region" description="Helical" evidence="1">
    <location>
        <begin position="391"/>
        <end position="411"/>
    </location>
</feature>
<dbReference type="InterPro" id="IPR039966">
    <property type="entry name" value="C553.12c"/>
</dbReference>
<dbReference type="OrthoDB" id="5541877at2759"/>
<evidence type="ECO:0000313" key="3">
    <source>
        <dbReference type="Proteomes" id="UP000789572"/>
    </source>
</evidence>
<organism evidence="2 3">
    <name type="scientific">Paraglomus occultum</name>
    <dbReference type="NCBI Taxonomy" id="144539"/>
    <lineage>
        <taxon>Eukaryota</taxon>
        <taxon>Fungi</taxon>
        <taxon>Fungi incertae sedis</taxon>
        <taxon>Mucoromycota</taxon>
        <taxon>Glomeromycotina</taxon>
        <taxon>Glomeromycetes</taxon>
        <taxon>Paraglomerales</taxon>
        <taxon>Paraglomeraceae</taxon>
        <taxon>Paraglomus</taxon>
    </lineage>
</organism>
<feature type="transmembrane region" description="Helical" evidence="1">
    <location>
        <begin position="353"/>
        <end position="371"/>
    </location>
</feature>
<keyword evidence="3" id="KW-1185">Reference proteome</keyword>
<protein>
    <submittedName>
        <fullName evidence="2">396_t:CDS:1</fullName>
    </submittedName>
</protein>
<sequence length="553" mass="64092">MDFIRGGRERALSVDTSPPVSVHSIPGVLAMNVGNELDSLRDPQWDAESLIAGRFRAYARSNLSAPSQEYNTDADEDMPLLGKKVPSLKSIVLEWTSTSWRRAWLLNILPVAVVIIWVSVPLPSRPPADLPQLQDESFFAYLLRQLATYFNSYGIQDPPGTSHEINFWFFLFFYFGFYNAVALLLITKIFNLYSLNWWPKRLGGVPAYTMFWLLSLAVGTAVYLFTNLAVYSLTWVFLTFFTMSMPLLVAFIVIRSQNRNTYRHSLTPAQKIFLERQLQSRIPESYFRFLWFCCVLFIAICALIAGEAYAQVFLRSLPHNGWEGLVYVYSWVATIYILDTVTDWIIENRIRSYPLSSVFKLYFFMIYFIFYRNLFARLRSVRQFAAVQLASSLWVCFFYPLCMTHIVYRTLVYFAGVTKSYEQYQKHLGRSFFIRNLAENATMLGFLCWVVILNKGPNKWVYPYFQFNDGMEYSFDLTVKASWAVWGSELASSFITRKIFKHAFQHNVSKEAAKDFREYPAMVIAMVLVIIHVLQDMLLATLHVNFQGGHSSK</sequence>
<evidence type="ECO:0000313" key="2">
    <source>
        <dbReference type="EMBL" id="CAG8553657.1"/>
    </source>
</evidence>
<feature type="transmembrane region" description="Helical" evidence="1">
    <location>
        <begin position="103"/>
        <end position="120"/>
    </location>
</feature>
<dbReference type="Proteomes" id="UP000789572">
    <property type="component" value="Unassembled WGS sequence"/>
</dbReference>
<keyword evidence="1" id="KW-1133">Transmembrane helix</keyword>
<keyword evidence="1" id="KW-0472">Membrane</keyword>
<accession>A0A9N9B600</accession>
<dbReference type="EMBL" id="CAJVPJ010000747">
    <property type="protein sequence ID" value="CAG8553657.1"/>
    <property type="molecule type" value="Genomic_DNA"/>
</dbReference>
<proteinExistence type="predicted"/>
<dbReference type="PANTHER" id="PTHR40467:SF1">
    <property type="match status" value="1"/>
</dbReference>
<comment type="caution">
    <text evidence="2">The sequence shown here is derived from an EMBL/GenBank/DDBJ whole genome shotgun (WGS) entry which is preliminary data.</text>
</comment>
<dbReference type="AlphaFoldDB" id="A0A9N9B600"/>